<dbReference type="InterPro" id="IPR006860">
    <property type="entry name" value="FecR"/>
</dbReference>
<dbReference type="PANTHER" id="PTHR30273:SF2">
    <property type="entry name" value="PROTEIN FECR"/>
    <property type="match status" value="1"/>
</dbReference>
<feature type="domain" description="FecR protein" evidence="2">
    <location>
        <begin position="125"/>
        <end position="222"/>
    </location>
</feature>
<dbReference type="Pfam" id="PF16344">
    <property type="entry name" value="FecR_C"/>
    <property type="match status" value="1"/>
</dbReference>
<evidence type="ECO:0000259" key="2">
    <source>
        <dbReference type="Pfam" id="PF04773"/>
    </source>
</evidence>
<dbReference type="RefSeq" id="WP_106136706.1">
    <property type="nucleotide sequence ID" value="NZ_PVTE01000003.1"/>
</dbReference>
<gene>
    <name evidence="4" type="ORF">CLV58_103273</name>
</gene>
<feature type="transmembrane region" description="Helical" evidence="1">
    <location>
        <begin position="95"/>
        <end position="119"/>
    </location>
</feature>
<comment type="caution">
    <text evidence="4">The sequence shown here is derived from an EMBL/GenBank/DDBJ whole genome shotgun (WGS) entry which is preliminary data.</text>
</comment>
<organism evidence="4 5">
    <name type="scientific">Spirosoma oryzae</name>
    <dbReference type="NCBI Taxonomy" id="1469603"/>
    <lineage>
        <taxon>Bacteria</taxon>
        <taxon>Pseudomonadati</taxon>
        <taxon>Bacteroidota</taxon>
        <taxon>Cytophagia</taxon>
        <taxon>Cytophagales</taxon>
        <taxon>Cytophagaceae</taxon>
        <taxon>Spirosoma</taxon>
    </lineage>
</organism>
<dbReference type="PIRSF" id="PIRSF018266">
    <property type="entry name" value="FecR"/>
    <property type="match status" value="1"/>
</dbReference>
<keyword evidence="1" id="KW-1133">Transmembrane helix</keyword>
<dbReference type="Gene3D" id="2.60.120.1440">
    <property type="match status" value="1"/>
</dbReference>
<dbReference type="OrthoDB" id="1523489at2"/>
<dbReference type="Proteomes" id="UP000238375">
    <property type="component" value="Unassembled WGS sequence"/>
</dbReference>
<name>A0A2T0TF90_9BACT</name>
<accession>A0A2T0TF90</accession>
<dbReference type="InterPro" id="IPR012373">
    <property type="entry name" value="Ferrdict_sens_TM"/>
</dbReference>
<keyword evidence="5" id="KW-1185">Reference proteome</keyword>
<protein>
    <submittedName>
        <fullName evidence="4">FecR family protein</fullName>
    </submittedName>
</protein>
<evidence type="ECO:0000313" key="5">
    <source>
        <dbReference type="Proteomes" id="UP000238375"/>
    </source>
</evidence>
<reference evidence="4 5" key="1">
    <citation type="submission" date="2018-03" db="EMBL/GenBank/DDBJ databases">
        <title>Genomic Encyclopedia of Archaeal and Bacterial Type Strains, Phase II (KMG-II): from individual species to whole genera.</title>
        <authorList>
            <person name="Goeker M."/>
        </authorList>
    </citation>
    <scope>NUCLEOTIDE SEQUENCE [LARGE SCALE GENOMIC DNA]</scope>
    <source>
        <strain evidence="4 5">DSM 28354</strain>
    </source>
</reference>
<dbReference type="PANTHER" id="PTHR30273">
    <property type="entry name" value="PERIPLASMIC SIGNAL SENSOR AND SIGMA FACTOR ACTIVATOR FECR-RELATED"/>
    <property type="match status" value="1"/>
</dbReference>
<keyword evidence="1" id="KW-0812">Transmembrane</keyword>
<proteinExistence type="predicted"/>
<dbReference type="Pfam" id="PF04773">
    <property type="entry name" value="FecR"/>
    <property type="match status" value="1"/>
</dbReference>
<dbReference type="AlphaFoldDB" id="A0A2T0TF90"/>
<keyword evidence="1" id="KW-0472">Membrane</keyword>
<sequence length="342" mass="38844">MNYLSFEPEDFAADAFFIRWVREPDEETETYWQDWLQTYPYKVQDVALARQLVLLLATDTDADPSESAIRTMWQRIQDRKQSDPVIIEHPARRSWFLGISRVAAVVALLVLAAGGFYGWQRRMVTYETAYGESQRIKLPDGSFVDLNAHSILTMRANWPDGASREVWLDGEAFFTVSKKQQQGRPIKFTVHTSDLDINVKGTQFDVSTRKQQTKVVLSEGSIQLRLNERSGNQSLQMKPGDAVVFSKEKQRLAVDHLANPQASHSWISSRWTLDDTSLGEVATMIEETYGVPVSFADDALMKLTVTGIIPTNSLPDLLNTLESILFIKIDRQSNRLIVRAMP</sequence>
<dbReference type="InterPro" id="IPR032508">
    <property type="entry name" value="FecR_C"/>
</dbReference>
<dbReference type="GO" id="GO:0016989">
    <property type="term" value="F:sigma factor antagonist activity"/>
    <property type="evidence" value="ECO:0007669"/>
    <property type="project" value="TreeGrafter"/>
</dbReference>
<dbReference type="EMBL" id="PVTE01000003">
    <property type="protein sequence ID" value="PRY44304.1"/>
    <property type="molecule type" value="Genomic_DNA"/>
</dbReference>
<evidence type="ECO:0000256" key="1">
    <source>
        <dbReference type="SAM" id="Phobius"/>
    </source>
</evidence>
<evidence type="ECO:0000259" key="3">
    <source>
        <dbReference type="Pfam" id="PF16344"/>
    </source>
</evidence>
<dbReference type="Gene3D" id="3.55.50.30">
    <property type="match status" value="1"/>
</dbReference>
<evidence type="ECO:0000313" key="4">
    <source>
        <dbReference type="EMBL" id="PRY44304.1"/>
    </source>
</evidence>
<feature type="domain" description="Protein FecR C-terminal" evidence="3">
    <location>
        <begin position="272"/>
        <end position="337"/>
    </location>
</feature>